<evidence type="ECO:0000313" key="8">
    <source>
        <dbReference type="Proteomes" id="UP000182584"/>
    </source>
</evidence>
<organism evidence="7 8">
    <name type="scientific">Butyrivibrio fibrisolvens</name>
    <dbReference type="NCBI Taxonomy" id="831"/>
    <lineage>
        <taxon>Bacteria</taxon>
        <taxon>Bacillati</taxon>
        <taxon>Bacillota</taxon>
        <taxon>Clostridia</taxon>
        <taxon>Lachnospirales</taxon>
        <taxon>Lachnospiraceae</taxon>
        <taxon>Butyrivibrio</taxon>
    </lineage>
</organism>
<feature type="transmembrane region" description="Helical" evidence="6">
    <location>
        <begin position="85"/>
        <end position="105"/>
    </location>
</feature>
<feature type="transmembrane region" description="Helical" evidence="6">
    <location>
        <begin position="354"/>
        <end position="377"/>
    </location>
</feature>
<feature type="transmembrane region" description="Helical" evidence="6">
    <location>
        <begin position="271"/>
        <end position="290"/>
    </location>
</feature>
<keyword evidence="3 6" id="KW-0812">Transmembrane</keyword>
<dbReference type="EMBL" id="FOGJ01000027">
    <property type="protein sequence ID" value="SES29226.1"/>
    <property type="molecule type" value="Genomic_DNA"/>
</dbReference>
<evidence type="ECO:0000256" key="6">
    <source>
        <dbReference type="SAM" id="Phobius"/>
    </source>
</evidence>
<keyword evidence="2" id="KW-1003">Cell membrane</keyword>
<feature type="transmembrane region" description="Helical" evidence="6">
    <location>
        <begin position="46"/>
        <end position="65"/>
    </location>
</feature>
<sequence>MSESKKGLKKGLKKDFLWNLIAEGISAGQSALILVFISACMSINDAGIFSIGYAISTIACVIGAYGVRNYQVTDVNNRYRFKSYLVARLLTIFTSLVLVCIYLGILLLRSSYTIPKAVAVILICIWKLDSIFEDVVYGMYQQRGYLALGARTYAIRLMSSTALFCILTVTGLDLISILMIVCVFSYIATLVSFKLTYPYVNGAMDITGTNDIRNDNSRSFNGDGAYSVLAGVRQILIQCLPLAISGALGNYIGNAPKYSIDWFMDDSAQAIFGYILMPSFVILILSNSVYRPILPSLSELYNKGDGKAFGRKLSRQLLVVGAMALVILAGGFLLGIPVLSILYSTDLSPYKTEFMLLLLGGIGYALATFASAILTVMRRQNTIAICYAVCAAVCFLSSKSLITLAGFTGAVIQYDICNLFLAVMLFAVIAYSIKTKDAE</sequence>
<proteinExistence type="predicted"/>
<dbReference type="PANTHER" id="PTHR30250">
    <property type="entry name" value="PST FAMILY PREDICTED COLANIC ACID TRANSPORTER"/>
    <property type="match status" value="1"/>
</dbReference>
<feature type="transmembrane region" description="Helical" evidence="6">
    <location>
        <begin position="161"/>
        <end position="188"/>
    </location>
</feature>
<keyword evidence="5 6" id="KW-0472">Membrane</keyword>
<gene>
    <name evidence="7" type="ORF">SAMN04487884_12735</name>
</gene>
<feature type="transmembrane region" description="Helical" evidence="6">
    <location>
        <begin position="411"/>
        <end position="433"/>
    </location>
</feature>
<dbReference type="AlphaFoldDB" id="A0A1H9W5I9"/>
<comment type="subcellular location">
    <subcellularLocation>
        <location evidence="1">Cell membrane</location>
        <topology evidence="1">Multi-pass membrane protein</topology>
    </subcellularLocation>
</comment>
<accession>A0A1H9W5I9</accession>
<keyword evidence="4 6" id="KW-1133">Transmembrane helix</keyword>
<dbReference type="PANTHER" id="PTHR30250:SF11">
    <property type="entry name" value="O-ANTIGEN TRANSPORTER-RELATED"/>
    <property type="match status" value="1"/>
</dbReference>
<evidence type="ECO:0000256" key="4">
    <source>
        <dbReference type="ARBA" id="ARBA00022989"/>
    </source>
</evidence>
<reference evidence="7 8" key="1">
    <citation type="submission" date="2016-10" db="EMBL/GenBank/DDBJ databases">
        <authorList>
            <person name="de Groot N.N."/>
        </authorList>
    </citation>
    <scope>NUCLEOTIDE SEQUENCE [LARGE SCALE GENOMIC DNA]</scope>
    <source>
        <strain evidence="7 8">AR40</strain>
    </source>
</reference>
<feature type="transmembrane region" description="Helical" evidence="6">
    <location>
        <begin position="20"/>
        <end position="40"/>
    </location>
</feature>
<dbReference type="eggNOG" id="COG2244">
    <property type="taxonomic scope" value="Bacteria"/>
</dbReference>
<feature type="transmembrane region" description="Helical" evidence="6">
    <location>
        <begin position="317"/>
        <end position="342"/>
    </location>
</feature>
<dbReference type="GO" id="GO:0005886">
    <property type="term" value="C:plasma membrane"/>
    <property type="evidence" value="ECO:0007669"/>
    <property type="project" value="UniProtKB-SubCell"/>
</dbReference>
<protein>
    <submittedName>
        <fullName evidence="7">Membrane protein involved in the export of O-antigen and teichoic acid</fullName>
    </submittedName>
</protein>
<name>A0A1H9W5I9_BUTFI</name>
<dbReference type="InterPro" id="IPR050833">
    <property type="entry name" value="Poly_Biosynth_Transport"/>
</dbReference>
<evidence type="ECO:0000256" key="3">
    <source>
        <dbReference type="ARBA" id="ARBA00022692"/>
    </source>
</evidence>
<evidence type="ECO:0000313" key="7">
    <source>
        <dbReference type="EMBL" id="SES29226.1"/>
    </source>
</evidence>
<evidence type="ECO:0000256" key="2">
    <source>
        <dbReference type="ARBA" id="ARBA00022475"/>
    </source>
</evidence>
<evidence type="ECO:0000256" key="1">
    <source>
        <dbReference type="ARBA" id="ARBA00004651"/>
    </source>
</evidence>
<feature type="transmembrane region" description="Helical" evidence="6">
    <location>
        <begin position="117"/>
        <end position="140"/>
    </location>
</feature>
<dbReference type="RefSeq" id="WP_074758142.1">
    <property type="nucleotide sequence ID" value="NZ_FOGJ01000027.1"/>
</dbReference>
<feature type="transmembrane region" description="Helical" evidence="6">
    <location>
        <begin position="384"/>
        <end position="405"/>
    </location>
</feature>
<dbReference type="OrthoDB" id="3246647at2"/>
<evidence type="ECO:0000256" key="5">
    <source>
        <dbReference type="ARBA" id="ARBA00023136"/>
    </source>
</evidence>
<dbReference type="Proteomes" id="UP000182584">
    <property type="component" value="Unassembled WGS sequence"/>
</dbReference>